<dbReference type="Pfam" id="PF13155">
    <property type="entry name" value="Toprim_2"/>
    <property type="match status" value="1"/>
</dbReference>
<gene>
    <name evidence="2" type="ORF">S06H3_55740</name>
</gene>
<dbReference type="PANTHER" id="PTHR30313">
    <property type="entry name" value="DNA PRIMASE"/>
    <property type="match status" value="1"/>
</dbReference>
<feature type="non-terminal residue" evidence="2">
    <location>
        <position position="1"/>
    </location>
</feature>
<comment type="caution">
    <text evidence="2">The sequence shown here is derived from an EMBL/GenBank/DDBJ whole genome shotgun (WGS) entry which is preliminary data.</text>
</comment>
<sequence length="234" mass="25913">PTFDKSSSLYGINLATAAIRRQNQAVIVEGYMDVITAHQNGLNNVVASLGTAVTEKQINILKRLIKNMIFAMDADAAGVEAMLRVEKTSTEAFNEDVIAVSGRDPNRTPLPLNEAQVRQDQKYQRIVTYAGMPDVEVKVLILPSGKDPDDVIKEDIKIWQHLLEEALPVVDYTFNMVTANLDLTTASGKSVAVDKLLPIIAEIKDDIRRDHYLNKLARLTETSYRSMEAASKAN</sequence>
<dbReference type="Pfam" id="PF10410">
    <property type="entry name" value="DnaB_bind"/>
    <property type="match status" value="1"/>
</dbReference>
<dbReference type="EMBL" id="BARV01035761">
    <property type="protein sequence ID" value="GAI58742.1"/>
    <property type="molecule type" value="Genomic_DNA"/>
</dbReference>
<dbReference type="GO" id="GO:0006269">
    <property type="term" value="P:DNA replication, synthesis of primer"/>
    <property type="evidence" value="ECO:0007669"/>
    <property type="project" value="TreeGrafter"/>
</dbReference>
<dbReference type="GO" id="GO:0016779">
    <property type="term" value="F:nucleotidyltransferase activity"/>
    <property type="evidence" value="ECO:0007669"/>
    <property type="project" value="InterPro"/>
</dbReference>
<dbReference type="PROSITE" id="PS50880">
    <property type="entry name" value="TOPRIM"/>
    <property type="match status" value="1"/>
</dbReference>
<feature type="domain" description="Toprim" evidence="1">
    <location>
        <begin position="23"/>
        <end position="105"/>
    </location>
</feature>
<name>X1PR57_9ZZZZ</name>
<protein>
    <recommendedName>
        <fullName evidence="1">Toprim domain-containing protein</fullName>
    </recommendedName>
</protein>
<feature type="non-terminal residue" evidence="2">
    <location>
        <position position="234"/>
    </location>
</feature>
<dbReference type="InterPro" id="IPR019475">
    <property type="entry name" value="DNA_primase_DnaB-bd"/>
</dbReference>
<dbReference type="SMART" id="SM00493">
    <property type="entry name" value="TOPRIM"/>
    <property type="match status" value="1"/>
</dbReference>
<dbReference type="InterPro" id="IPR034151">
    <property type="entry name" value="TOPRIM_DnaG_bac"/>
</dbReference>
<dbReference type="AlphaFoldDB" id="X1PR57"/>
<dbReference type="InterPro" id="IPR006171">
    <property type="entry name" value="TOPRIM_dom"/>
</dbReference>
<evidence type="ECO:0000259" key="1">
    <source>
        <dbReference type="PROSITE" id="PS50880"/>
    </source>
</evidence>
<dbReference type="PANTHER" id="PTHR30313:SF2">
    <property type="entry name" value="DNA PRIMASE"/>
    <property type="match status" value="1"/>
</dbReference>
<reference evidence="2" key="1">
    <citation type="journal article" date="2014" name="Front. Microbiol.">
        <title>High frequency of phylogenetically diverse reductive dehalogenase-homologous genes in deep subseafloor sedimentary metagenomes.</title>
        <authorList>
            <person name="Kawai M."/>
            <person name="Futagami T."/>
            <person name="Toyoda A."/>
            <person name="Takaki Y."/>
            <person name="Nishi S."/>
            <person name="Hori S."/>
            <person name="Arai W."/>
            <person name="Tsubouchi T."/>
            <person name="Morono Y."/>
            <person name="Uchiyama I."/>
            <person name="Ito T."/>
            <person name="Fujiyama A."/>
            <person name="Inagaki F."/>
            <person name="Takami H."/>
        </authorList>
    </citation>
    <scope>NUCLEOTIDE SEQUENCE</scope>
    <source>
        <strain evidence="2">Expedition CK06-06</strain>
    </source>
</reference>
<dbReference type="InterPro" id="IPR050219">
    <property type="entry name" value="DnaG_primase"/>
</dbReference>
<organism evidence="2">
    <name type="scientific">marine sediment metagenome</name>
    <dbReference type="NCBI Taxonomy" id="412755"/>
    <lineage>
        <taxon>unclassified sequences</taxon>
        <taxon>metagenomes</taxon>
        <taxon>ecological metagenomes</taxon>
    </lineage>
</organism>
<evidence type="ECO:0000313" key="2">
    <source>
        <dbReference type="EMBL" id="GAI58742.1"/>
    </source>
</evidence>
<accession>X1PR57</accession>
<dbReference type="GO" id="GO:0005737">
    <property type="term" value="C:cytoplasm"/>
    <property type="evidence" value="ECO:0007669"/>
    <property type="project" value="TreeGrafter"/>
</dbReference>
<dbReference type="Gene3D" id="3.40.1360.10">
    <property type="match status" value="1"/>
</dbReference>
<dbReference type="SUPFAM" id="SSF56731">
    <property type="entry name" value="DNA primase core"/>
    <property type="match status" value="2"/>
</dbReference>
<dbReference type="CDD" id="cd03364">
    <property type="entry name" value="TOPRIM_DnaG_primases"/>
    <property type="match status" value="1"/>
</dbReference>
<proteinExistence type="predicted"/>